<dbReference type="SMART" id="SM00267">
    <property type="entry name" value="GGDEF"/>
    <property type="match status" value="1"/>
</dbReference>
<name>A0A7G9WEU9_9FIRM</name>
<dbReference type="PROSITE" id="PS50887">
    <property type="entry name" value="GGDEF"/>
    <property type="match status" value="1"/>
</dbReference>
<dbReference type="AlphaFoldDB" id="A0A7G9WEU9"/>
<protein>
    <submittedName>
        <fullName evidence="2">GGDEF domain-containing protein</fullName>
    </submittedName>
</protein>
<dbReference type="Gene3D" id="3.30.450.20">
    <property type="entry name" value="PAS domain"/>
    <property type="match status" value="2"/>
</dbReference>
<dbReference type="InterPro" id="IPR052163">
    <property type="entry name" value="DGC-Regulatory_Protein"/>
</dbReference>
<feature type="domain" description="GGDEF" evidence="1">
    <location>
        <begin position="439"/>
        <end position="569"/>
    </location>
</feature>
<dbReference type="InterPro" id="IPR035965">
    <property type="entry name" value="PAS-like_dom_sf"/>
</dbReference>
<evidence type="ECO:0000313" key="3">
    <source>
        <dbReference type="Proteomes" id="UP000516046"/>
    </source>
</evidence>
<dbReference type="PANTHER" id="PTHR46663">
    <property type="entry name" value="DIGUANYLATE CYCLASE DGCT-RELATED"/>
    <property type="match status" value="1"/>
</dbReference>
<keyword evidence="3" id="KW-1185">Reference proteome</keyword>
<accession>A0A7G9WEU9</accession>
<dbReference type="InterPro" id="IPR029787">
    <property type="entry name" value="Nucleotide_cyclase"/>
</dbReference>
<dbReference type="CDD" id="cd01949">
    <property type="entry name" value="GGDEF"/>
    <property type="match status" value="1"/>
</dbReference>
<dbReference type="InterPro" id="IPR013655">
    <property type="entry name" value="PAS_fold_3"/>
</dbReference>
<dbReference type="PANTHER" id="PTHR46663:SF2">
    <property type="entry name" value="GGDEF DOMAIN-CONTAINING PROTEIN"/>
    <property type="match status" value="1"/>
</dbReference>
<dbReference type="NCBIfam" id="TIGR00254">
    <property type="entry name" value="GGDEF"/>
    <property type="match status" value="1"/>
</dbReference>
<dbReference type="KEGG" id="caml:H6X83_09650"/>
<evidence type="ECO:0000313" key="2">
    <source>
        <dbReference type="EMBL" id="QNO17211.1"/>
    </source>
</evidence>
<dbReference type="Pfam" id="PF00990">
    <property type="entry name" value="GGDEF"/>
    <property type="match status" value="1"/>
</dbReference>
<reference evidence="2 3" key="1">
    <citation type="submission" date="2020-08" db="EMBL/GenBank/DDBJ databases">
        <authorList>
            <person name="Ren C."/>
            <person name="Gu Y."/>
            <person name="Xu Y."/>
        </authorList>
    </citation>
    <scope>NUCLEOTIDE SEQUENCE [LARGE SCALE GENOMIC DNA]</scope>
    <source>
        <strain evidence="2 3">LBM18003</strain>
    </source>
</reference>
<sequence length="573" mass="64969">MATNIRNTENSFTDVALLDTTLNMVPCGLCRLTLDSKLSICAANDSFYSLFHYTKGQALYAKFTNLRFILLEDDFSSLLEKIQQALAEHHDLFEAEFCCTCRNGQIKHMSARCYLQRADNAGFIWYFSDMTHFKYMQDKVRLSVEMCNAASRQSNTVLAYYDFATAALTFPFSLDQAWELPSVVYDLPNSILDSKHLASSSRKPLEDLFHSLTSGEPFGCCAIQACTAHSTQYFWLGVQYTLVEPSDNTGAHAIITIKDITDQREKEIAYENWLQNYAELKQDCFAYFECDLTNDRLEKVETANSLICQLVKETSTYSGLHAYAAFHLVHDHDKDRFFRTFTREHLLAVYYTGQYRVSSEFRHCAKDGSPVWYSCSIQLVSDPYAKSVRAFVTLKNIDTEKQQLLRLEESSRRDALTGLLNRRALTEKVCQALKNHSDALQAFVIMDLDHFKHINDSNGHQFGDKVLKDVSTTLQECVSPTDICGRLGGDEFVVFLQDISSQEALAEQISLISAHICHRYTNSVSLSGCMGVAVVPKDGSTFEELYKKSDVALYKAKHIGMGNYVFSNESFKS</sequence>
<dbReference type="InterPro" id="IPR043128">
    <property type="entry name" value="Rev_trsase/Diguanyl_cyclase"/>
</dbReference>
<dbReference type="RefSeq" id="WP_212506280.1">
    <property type="nucleotide sequence ID" value="NZ_CP060696.1"/>
</dbReference>
<dbReference type="InterPro" id="IPR000160">
    <property type="entry name" value="GGDEF_dom"/>
</dbReference>
<dbReference type="SUPFAM" id="SSF55073">
    <property type="entry name" value="Nucleotide cyclase"/>
    <property type="match status" value="1"/>
</dbReference>
<dbReference type="SUPFAM" id="SSF55785">
    <property type="entry name" value="PYP-like sensor domain (PAS domain)"/>
    <property type="match status" value="2"/>
</dbReference>
<gene>
    <name evidence="2" type="ORF">H6X83_09650</name>
</gene>
<dbReference type="Gene3D" id="3.30.70.270">
    <property type="match status" value="1"/>
</dbReference>
<dbReference type="Proteomes" id="UP000516046">
    <property type="component" value="Chromosome"/>
</dbReference>
<organism evidence="2 3">
    <name type="scientific">Caproicibacterium amylolyticum</name>
    <dbReference type="NCBI Taxonomy" id="2766537"/>
    <lineage>
        <taxon>Bacteria</taxon>
        <taxon>Bacillati</taxon>
        <taxon>Bacillota</taxon>
        <taxon>Clostridia</taxon>
        <taxon>Eubacteriales</taxon>
        <taxon>Oscillospiraceae</taxon>
        <taxon>Caproicibacterium</taxon>
    </lineage>
</organism>
<dbReference type="EMBL" id="CP060696">
    <property type="protein sequence ID" value="QNO17211.1"/>
    <property type="molecule type" value="Genomic_DNA"/>
</dbReference>
<proteinExistence type="predicted"/>
<dbReference type="Pfam" id="PF08447">
    <property type="entry name" value="PAS_3"/>
    <property type="match status" value="1"/>
</dbReference>
<evidence type="ECO:0000259" key="1">
    <source>
        <dbReference type="PROSITE" id="PS50887"/>
    </source>
</evidence>